<keyword evidence="5" id="KW-1185">Reference proteome</keyword>
<accession>A0A6J4E5Q8</accession>
<evidence type="ECO:0000313" key="5">
    <source>
        <dbReference type="Proteomes" id="UP001054892"/>
    </source>
</evidence>
<evidence type="ECO:0000313" key="2">
    <source>
        <dbReference type="EMBL" id="BCG25273.1"/>
    </source>
</evidence>
<name>A0A6J4E5Q8_9PSED</name>
<gene>
    <name evidence="2" type="ORF">TUM18999_34640</name>
    <name evidence="3" type="ORF">TUM20286_59970</name>
</gene>
<reference evidence="2 4" key="1">
    <citation type="submission" date="2020-05" db="EMBL/GenBank/DDBJ databases">
        <title>Characterization of novel class B3 metallo-beta-lactamase from novel Pseudomonas species.</title>
        <authorList>
            <person name="Yamada K."/>
            <person name="Aoki K."/>
            <person name="Ishii Y."/>
        </authorList>
    </citation>
    <scope>NUCLEOTIDE SEQUENCE [LARGE SCALE GENOMIC DNA]</scope>
    <source>
        <strain evidence="2 4">TUM18999</strain>
        <strain evidence="3 5">TUM20286</strain>
    </source>
</reference>
<keyword evidence="1" id="KW-1133">Transmembrane helix</keyword>
<sequence>MKELESCPRCSALFPARKALVSSGVGVSQSAFASRMQVRCPECWHIFTARTLRLFGFLPPSGLRWVVLGLLVACVVLAKVLPR</sequence>
<dbReference type="Proteomes" id="UP001054892">
    <property type="component" value="Unassembled WGS sequence"/>
</dbReference>
<dbReference type="KEGG" id="ptw:TUM18999_34640"/>
<organism evidence="2 4">
    <name type="scientific">Pseudomonas tohonis</name>
    <dbReference type="NCBI Taxonomy" id="2725477"/>
    <lineage>
        <taxon>Bacteria</taxon>
        <taxon>Pseudomonadati</taxon>
        <taxon>Pseudomonadota</taxon>
        <taxon>Gammaproteobacteria</taxon>
        <taxon>Pseudomonadales</taxon>
        <taxon>Pseudomonadaceae</taxon>
        <taxon>Pseudomonas</taxon>
    </lineage>
</organism>
<dbReference type="RefSeq" id="WP_173179551.1">
    <property type="nucleotide sequence ID" value="NZ_AP023189.1"/>
</dbReference>
<dbReference type="Proteomes" id="UP000509383">
    <property type="component" value="Chromosome"/>
</dbReference>
<dbReference type="EMBL" id="BQKM01000029">
    <property type="protein sequence ID" value="GJN56245.1"/>
    <property type="molecule type" value="Genomic_DNA"/>
</dbReference>
<keyword evidence="1" id="KW-0472">Membrane</keyword>
<dbReference type="AlphaFoldDB" id="A0A6J4E5Q8"/>
<dbReference type="EMBL" id="AP023189">
    <property type="protein sequence ID" value="BCG25273.1"/>
    <property type="molecule type" value="Genomic_DNA"/>
</dbReference>
<proteinExistence type="predicted"/>
<evidence type="ECO:0000313" key="3">
    <source>
        <dbReference type="EMBL" id="GJN56245.1"/>
    </source>
</evidence>
<evidence type="ECO:0000313" key="4">
    <source>
        <dbReference type="Proteomes" id="UP000509383"/>
    </source>
</evidence>
<keyword evidence="1" id="KW-0812">Transmembrane</keyword>
<protein>
    <submittedName>
        <fullName evidence="2">Uncharacterized protein</fullName>
    </submittedName>
</protein>
<evidence type="ECO:0000256" key="1">
    <source>
        <dbReference type="SAM" id="Phobius"/>
    </source>
</evidence>
<feature type="transmembrane region" description="Helical" evidence="1">
    <location>
        <begin position="62"/>
        <end position="81"/>
    </location>
</feature>